<feature type="signal peptide" evidence="3">
    <location>
        <begin position="1"/>
        <end position="27"/>
    </location>
</feature>
<dbReference type="CDD" id="cd08547">
    <property type="entry name" value="Type_II_cohesin"/>
    <property type="match status" value="1"/>
</dbReference>
<dbReference type="AlphaFoldDB" id="A0A1G2C5R8"/>
<gene>
    <name evidence="4" type="ORF">A2122_00770</name>
</gene>
<keyword evidence="2" id="KW-1133">Transmembrane helix</keyword>
<sequence>MLNRFNIILFSCVAVLAVGGSVLTAEAATFQLAPATGVFRTGETFTVNLKIDTMSQTVNAAQATILFPKDKLEVVETRKEGSVFNFWLEEPTVFAADGKVRFVAGAQAGVSGGALQILNIVFKTKTDGSAIVSFEDAAITSSDGTGTNLLTGLTGAQYTIVTAQFIPSATTTPVIFSTSTPSSTAPIVPPPQITRTPVPGKGLPGKPKVRADLYPDQAQWYNVSAPFLVRWELPLDISGISTAFNREANSVPPAVSEGLTEGKLVGAAKDGIWYFHVRFRNNIGWGETTHYKISIDTAPPLPFTVDVATGLVGDNPHPKLMFRASDALSGIGRFVVRVDNGEVLEGTDGGYVLPAQPPGKHTVSVRAVDRAGNSQESLAHIDILPIPAPTVTFITPFLTANSDERFIAKGLGTKGNTIHVALLDQREQAVAEGKTEVTENGEWVFSLDKGIEKGEYSVKVWAEDARGAQSFPLIAGGVIVKEKPLFKIGAFEMSAGQVLFVFIVLMLAAIISLWYWLKFKEAKRLLRYGLVEYDFAKMMDLLEKDIGELEKNIGGAGEHTGEEMLHYMASLSETVKKIKNYLPKEIGKMKE</sequence>
<name>A0A1G2C5R8_9BACT</name>
<evidence type="ECO:0000256" key="2">
    <source>
        <dbReference type="SAM" id="Phobius"/>
    </source>
</evidence>
<dbReference type="STRING" id="1798644.A2122_00770"/>
<reference evidence="4 5" key="1">
    <citation type="journal article" date="2016" name="Nat. Commun.">
        <title>Thousands of microbial genomes shed light on interconnected biogeochemical processes in an aquifer system.</title>
        <authorList>
            <person name="Anantharaman K."/>
            <person name="Brown C.T."/>
            <person name="Hug L.A."/>
            <person name="Sharon I."/>
            <person name="Castelle C.J."/>
            <person name="Probst A.J."/>
            <person name="Thomas B.C."/>
            <person name="Singh A."/>
            <person name="Wilkins M.J."/>
            <person name="Karaoz U."/>
            <person name="Brodie E.L."/>
            <person name="Williams K.H."/>
            <person name="Hubbard S.S."/>
            <person name="Banfield J.F."/>
        </authorList>
    </citation>
    <scope>NUCLEOTIDE SEQUENCE [LARGE SCALE GENOMIC DNA]</scope>
</reference>
<dbReference type="GO" id="GO:0030246">
    <property type="term" value="F:carbohydrate binding"/>
    <property type="evidence" value="ECO:0007669"/>
    <property type="project" value="InterPro"/>
</dbReference>
<accession>A0A1G2C5R8</accession>
<keyword evidence="2" id="KW-0472">Membrane</keyword>
<proteinExistence type="predicted"/>
<feature type="transmembrane region" description="Helical" evidence="2">
    <location>
        <begin position="498"/>
        <end position="517"/>
    </location>
</feature>
<evidence type="ECO:0000256" key="3">
    <source>
        <dbReference type="SAM" id="SignalP"/>
    </source>
</evidence>
<feature type="region of interest" description="Disordered" evidence="1">
    <location>
        <begin position="181"/>
        <end position="204"/>
    </location>
</feature>
<organism evidence="4 5">
    <name type="scientific">Candidatus Liptonbacteria bacterium GWB1_49_6</name>
    <dbReference type="NCBI Taxonomy" id="1798644"/>
    <lineage>
        <taxon>Bacteria</taxon>
        <taxon>Candidatus Liptoniibacteriota</taxon>
    </lineage>
</organism>
<dbReference type="Proteomes" id="UP000176648">
    <property type="component" value="Unassembled WGS sequence"/>
</dbReference>
<evidence type="ECO:0000313" key="4">
    <source>
        <dbReference type="EMBL" id="OGY96765.1"/>
    </source>
</evidence>
<keyword evidence="2" id="KW-0812">Transmembrane</keyword>
<dbReference type="SUPFAM" id="SSF49384">
    <property type="entry name" value="Carbohydrate-binding domain"/>
    <property type="match status" value="1"/>
</dbReference>
<evidence type="ECO:0000313" key="5">
    <source>
        <dbReference type="Proteomes" id="UP000176648"/>
    </source>
</evidence>
<feature type="chain" id="PRO_5009582222" evidence="3">
    <location>
        <begin position="28"/>
        <end position="591"/>
    </location>
</feature>
<keyword evidence="3" id="KW-0732">Signal</keyword>
<dbReference type="Gene3D" id="2.60.40.680">
    <property type="match status" value="1"/>
</dbReference>
<protein>
    <submittedName>
        <fullName evidence="4">Uncharacterized protein</fullName>
    </submittedName>
</protein>
<comment type="caution">
    <text evidence="4">The sequence shown here is derived from an EMBL/GenBank/DDBJ whole genome shotgun (WGS) entry which is preliminary data.</text>
</comment>
<dbReference type="EMBL" id="MHKU01000022">
    <property type="protein sequence ID" value="OGY96765.1"/>
    <property type="molecule type" value="Genomic_DNA"/>
</dbReference>
<evidence type="ECO:0000256" key="1">
    <source>
        <dbReference type="SAM" id="MobiDB-lite"/>
    </source>
</evidence>
<dbReference type="InterPro" id="IPR008965">
    <property type="entry name" value="CBM2/CBM3_carb-bd_dom_sf"/>
</dbReference>